<dbReference type="Gene3D" id="1.10.443.10">
    <property type="entry name" value="Intergrase catalytic core"/>
    <property type="match status" value="1"/>
</dbReference>
<dbReference type="Pfam" id="PF00589">
    <property type="entry name" value="Phage_integrase"/>
    <property type="match status" value="1"/>
</dbReference>
<keyword evidence="4" id="KW-1185">Reference proteome</keyword>
<dbReference type="EMBL" id="BAAAGX010000025">
    <property type="protein sequence ID" value="GAA0265527.1"/>
    <property type="molecule type" value="Genomic_DNA"/>
</dbReference>
<gene>
    <name evidence="3" type="ORF">GCM10009539_60100</name>
</gene>
<evidence type="ECO:0000313" key="3">
    <source>
        <dbReference type="EMBL" id="GAA0265527.1"/>
    </source>
</evidence>
<dbReference type="InterPro" id="IPR011010">
    <property type="entry name" value="DNA_brk_join_enz"/>
</dbReference>
<comment type="caution">
    <text evidence="3">The sequence shown here is derived from an EMBL/GenBank/DDBJ whole genome shotgun (WGS) entry which is preliminary data.</text>
</comment>
<reference evidence="4" key="1">
    <citation type="journal article" date="2019" name="Int. J. Syst. Evol. Microbiol.">
        <title>The Global Catalogue of Microorganisms (GCM) 10K type strain sequencing project: providing services to taxonomists for standard genome sequencing and annotation.</title>
        <authorList>
            <consortium name="The Broad Institute Genomics Platform"/>
            <consortium name="The Broad Institute Genome Sequencing Center for Infectious Disease"/>
            <person name="Wu L."/>
            <person name="Ma J."/>
        </authorList>
    </citation>
    <scope>NUCLEOTIDE SEQUENCE [LARGE SCALE GENOMIC DNA]</scope>
    <source>
        <strain evidence="4">JCM 10425</strain>
    </source>
</reference>
<name>A0ABP3EJ97_9ACTN</name>
<dbReference type="RefSeq" id="WP_344652277.1">
    <property type="nucleotide sequence ID" value="NZ_BAAAGX010000025.1"/>
</dbReference>
<protein>
    <recommendedName>
        <fullName evidence="2">Tyr recombinase domain-containing protein</fullName>
    </recommendedName>
</protein>
<proteinExistence type="predicted"/>
<dbReference type="PROSITE" id="PS51898">
    <property type="entry name" value="TYR_RECOMBINASE"/>
    <property type="match status" value="1"/>
</dbReference>
<dbReference type="InterPro" id="IPR002104">
    <property type="entry name" value="Integrase_catalytic"/>
</dbReference>
<accession>A0ABP3EJ97</accession>
<evidence type="ECO:0000256" key="1">
    <source>
        <dbReference type="ARBA" id="ARBA00023172"/>
    </source>
</evidence>
<dbReference type="SUPFAM" id="SSF56349">
    <property type="entry name" value="DNA breaking-rejoining enzymes"/>
    <property type="match status" value="1"/>
</dbReference>
<evidence type="ECO:0000313" key="4">
    <source>
        <dbReference type="Proteomes" id="UP001500967"/>
    </source>
</evidence>
<feature type="domain" description="Tyr recombinase" evidence="2">
    <location>
        <begin position="1"/>
        <end position="111"/>
    </location>
</feature>
<sequence>MLDLRIWLTYDDKAIRRDLPDLVGFMLATGLRISETAAVHWDDVDLDAGTVRLRGNVIRVKGQGLIIQENESNKLKKRTLDLPRWCVLMLRRRRPANAEGTGVHLRPRKAA</sequence>
<keyword evidence="1" id="KW-0233">DNA recombination</keyword>
<organism evidence="3 4">
    <name type="scientific">Cryptosporangium japonicum</name>
    <dbReference type="NCBI Taxonomy" id="80872"/>
    <lineage>
        <taxon>Bacteria</taxon>
        <taxon>Bacillati</taxon>
        <taxon>Actinomycetota</taxon>
        <taxon>Actinomycetes</taxon>
        <taxon>Cryptosporangiales</taxon>
        <taxon>Cryptosporangiaceae</taxon>
        <taxon>Cryptosporangium</taxon>
    </lineage>
</organism>
<dbReference type="Proteomes" id="UP001500967">
    <property type="component" value="Unassembled WGS sequence"/>
</dbReference>
<dbReference type="InterPro" id="IPR013762">
    <property type="entry name" value="Integrase-like_cat_sf"/>
</dbReference>
<evidence type="ECO:0000259" key="2">
    <source>
        <dbReference type="PROSITE" id="PS51898"/>
    </source>
</evidence>